<dbReference type="EMBL" id="CP054719">
    <property type="protein sequence ID" value="QOL19352.1"/>
    <property type="molecule type" value="Genomic_DNA"/>
</dbReference>
<dbReference type="Gene3D" id="2.40.10.120">
    <property type="match status" value="1"/>
</dbReference>
<dbReference type="SUPFAM" id="SSF50494">
    <property type="entry name" value="Trypsin-like serine proteases"/>
    <property type="match status" value="1"/>
</dbReference>
<evidence type="ECO:0000259" key="5">
    <source>
        <dbReference type="Pfam" id="PF13180"/>
    </source>
</evidence>
<feature type="domain" description="PDZ" evidence="5">
    <location>
        <begin position="324"/>
        <end position="386"/>
    </location>
</feature>
<keyword evidence="1 6" id="KW-0645">Protease</keyword>
<feature type="compositionally biased region" description="Low complexity" evidence="3">
    <location>
        <begin position="44"/>
        <end position="55"/>
    </location>
</feature>
<dbReference type="KEGG" id="pbal:CPBP_00104"/>
<dbReference type="PANTHER" id="PTHR43343">
    <property type="entry name" value="PEPTIDASE S12"/>
    <property type="match status" value="1"/>
</dbReference>
<keyword evidence="4" id="KW-0732">Signal</keyword>
<dbReference type="GO" id="GO:0006508">
    <property type="term" value="P:proteolysis"/>
    <property type="evidence" value="ECO:0007669"/>
    <property type="project" value="UniProtKB-KW"/>
</dbReference>
<dbReference type="Gene3D" id="2.30.42.10">
    <property type="match status" value="1"/>
</dbReference>
<sequence>MVLKILQSMCLAAVCVMSLSYGMGNRSIPSVDKSAVPNETKNTPSPDQSPQVSVSPTFNKPSKLFQGGVFSFSPVVKKVAPSVVNIYSERVQVVQNSPFAMDPMMQLFMGKGFNFDSLFAMPREIIQRSLGSGVIIGKEGTVLTNVHVIQDATKIKVILQDGRAYDAKVAVKDDKIDLAVLQIQDPKVELVPIEIGDPEVMEVGDMVVAIGNPFGVGTTVTTGIVSAVSRFGGFIQTDASINVGNSGGALVNMEGQLIGINNFIISKSGASAGIGFAIPINMAKPAVAQLNNGGGDVQRGWSGLLVQTVTPQIAQTFNMDIPLGVVVNAAHSLRSAKDVQVGDLILELNGKPLLDKETFYYRLAGLPVGETVSLKLRRKDKELTTQFPLIKPVEVPSKQRTTLKGNHVFDGVVVSNLSPALEAELNLEGMREGVIVLGAVVQNAALRLFQQYDIIHMINAYTIMNVNDLLRVLSSEKITSIKLIRNGKTVEIK</sequence>
<feature type="chain" id="PRO_5032989277" evidence="4">
    <location>
        <begin position="23"/>
        <end position="493"/>
    </location>
</feature>
<organism evidence="6 7">
    <name type="scientific">Candidatus Bodocaedibacter vickermanii</name>
    <dbReference type="NCBI Taxonomy" id="2741701"/>
    <lineage>
        <taxon>Bacteria</taxon>
        <taxon>Pseudomonadati</taxon>
        <taxon>Pseudomonadota</taxon>
        <taxon>Alphaproteobacteria</taxon>
        <taxon>Holosporales</taxon>
        <taxon>Candidatus Paracaedibacteraceae</taxon>
        <taxon>Candidatus Bodocaedibacter</taxon>
    </lineage>
</organism>
<accession>A0A7L9RS18</accession>
<dbReference type="Gene3D" id="2.30.42.60">
    <property type="match status" value="1"/>
</dbReference>
<keyword evidence="7" id="KW-1185">Reference proteome</keyword>
<evidence type="ECO:0000313" key="7">
    <source>
        <dbReference type="Proteomes" id="UP000594001"/>
    </source>
</evidence>
<dbReference type="PANTHER" id="PTHR43343:SF3">
    <property type="entry name" value="PROTEASE DO-LIKE 8, CHLOROPLASTIC"/>
    <property type="match status" value="1"/>
</dbReference>
<dbReference type="AlphaFoldDB" id="A0A7L9RS18"/>
<name>A0A7L9RS18_9PROT</name>
<dbReference type="EC" id="3.4.21.107" evidence="6"/>
<dbReference type="GO" id="GO:0004252">
    <property type="term" value="F:serine-type endopeptidase activity"/>
    <property type="evidence" value="ECO:0007669"/>
    <property type="project" value="InterPro"/>
</dbReference>
<dbReference type="InterPro" id="IPR009003">
    <property type="entry name" value="Peptidase_S1_PA"/>
</dbReference>
<dbReference type="InterPro" id="IPR036034">
    <property type="entry name" value="PDZ_sf"/>
</dbReference>
<dbReference type="Pfam" id="PF13365">
    <property type="entry name" value="Trypsin_2"/>
    <property type="match status" value="1"/>
</dbReference>
<feature type="region of interest" description="Disordered" evidence="3">
    <location>
        <begin position="32"/>
        <end position="55"/>
    </location>
</feature>
<evidence type="ECO:0000256" key="3">
    <source>
        <dbReference type="SAM" id="MobiDB-lite"/>
    </source>
</evidence>
<protein>
    <submittedName>
        <fullName evidence="6">Periplasmic serine endoprotease DegP</fullName>
        <ecNumber evidence="6">3.4.21.107</ecNumber>
    </submittedName>
</protein>
<evidence type="ECO:0000256" key="2">
    <source>
        <dbReference type="ARBA" id="ARBA00022801"/>
    </source>
</evidence>
<dbReference type="Pfam" id="PF13180">
    <property type="entry name" value="PDZ_2"/>
    <property type="match status" value="1"/>
</dbReference>
<dbReference type="InterPro" id="IPR001478">
    <property type="entry name" value="PDZ"/>
</dbReference>
<dbReference type="Proteomes" id="UP000594001">
    <property type="component" value="Chromosome"/>
</dbReference>
<reference evidence="6 7" key="1">
    <citation type="submission" date="2020-06" db="EMBL/GenBank/DDBJ databases">
        <title>The endosymbiont of the kinetoplastid Bodo saltans is a Paracaedibacter-like alpha-proteobacterium possessing a putative toxin-antitoxin system.</title>
        <authorList>
            <person name="Midha S."/>
            <person name="Rigden D.J."/>
            <person name="Siozios S."/>
            <person name="Hurst G.D.D."/>
            <person name="Jackson A.P."/>
        </authorList>
    </citation>
    <scope>NUCLEOTIDE SEQUENCE [LARGE SCALE GENOMIC DNA]</scope>
    <source>
        <strain evidence="6">Lake Konstanz</strain>
    </source>
</reference>
<dbReference type="InterPro" id="IPR001940">
    <property type="entry name" value="Peptidase_S1C"/>
</dbReference>
<dbReference type="PRINTS" id="PR00834">
    <property type="entry name" value="PROTEASES2C"/>
</dbReference>
<evidence type="ECO:0000256" key="4">
    <source>
        <dbReference type="SAM" id="SignalP"/>
    </source>
</evidence>
<evidence type="ECO:0000256" key="1">
    <source>
        <dbReference type="ARBA" id="ARBA00022670"/>
    </source>
</evidence>
<evidence type="ECO:0000313" key="6">
    <source>
        <dbReference type="EMBL" id="QOL19352.1"/>
    </source>
</evidence>
<dbReference type="InterPro" id="IPR051201">
    <property type="entry name" value="Chloro_Bact_Ser_Proteases"/>
</dbReference>
<keyword evidence="2 6" id="KW-0378">Hydrolase</keyword>
<dbReference type="SUPFAM" id="SSF50156">
    <property type="entry name" value="PDZ domain-like"/>
    <property type="match status" value="2"/>
</dbReference>
<gene>
    <name evidence="6" type="primary">degP_1</name>
    <name evidence="6" type="ORF">CPBP_00104</name>
</gene>
<dbReference type="RefSeq" id="WP_350332105.1">
    <property type="nucleotide sequence ID" value="NZ_CP054719.1"/>
</dbReference>
<feature type="signal peptide" evidence="4">
    <location>
        <begin position="1"/>
        <end position="22"/>
    </location>
</feature>
<proteinExistence type="predicted"/>